<proteinExistence type="predicted"/>
<organism evidence="5 7">
    <name type="scientific">Carya illinoinensis</name>
    <name type="common">Pecan</name>
    <dbReference type="NCBI Taxonomy" id="32201"/>
    <lineage>
        <taxon>Eukaryota</taxon>
        <taxon>Viridiplantae</taxon>
        <taxon>Streptophyta</taxon>
        <taxon>Embryophyta</taxon>
        <taxon>Tracheophyta</taxon>
        <taxon>Spermatophyta</taxon>
        <taxon>Magnoliopsida</taxon>
        <taxon>eudicotyledons</taxon>
        <taxon>Gunneridae</taxon>
        <taxon>Pentapetalae</taxon>
        <taxon>rosids</taxon>
        <taxon>fabids</taxon>
        <taxon>Fagales</taxon>
        <taxon>Juglandaceae</taxon>
        <taxon>Carya</taxon>
    </lineage>
</organism>
<evidence type="ECO:0000256" key="2">
    <source>
        <dbReference type="ARBA" id="ARBA00023265"/>
    </source>
</evidence>
<dbReference type="InterPro" id="IPR018244">
    <property type="entry name" value="Allrgn_V5/Tpx1_CS"/>
</dbReference>
<accession>A0A8T1PFQ4</accession>
<keyword evidence="2" id="KW-0611">Plant defense</keyword>
<evidence type="ECO:0000256" key="3">
    <source>
        <dbReference type="SAM" id="SignalP"/>
    </source>
</evidence>
<dbReference type="EMBL" id="CM031833">
    <property type="protein sequence ID" value="KAG6697186.1"/>
    <property type="molecule type" value="Genomic_DNA"/>
</dbReference>
<dbReference type="PROSITE" id="PS01009">
    <property type="entry name" value="CRISP_1"/>
    <property type="match status" value="1"/>
</dbReference>
<comment type="caution">
    <text evidence="5">The sequence shown here is derived from an EMBL/GenBank/DDBJ whole genome shotgun (WGS) entry which is preliminary data.</text>
</comment>
<dbReference type="CDD" id="cd05381">
    <property type="entry name" value="CAP_PR-1"/>
    <property type="match status" value="1"/>
</dbReference>
<dbReference type="FunFam" id="3.40.33.10:FF:000004">
    <property type="entry name" value="CAP, cysteine-rich secretory protein, antigen 5"/>
    <property type="match status" value="1"/>
</dbReference>
<feature type="chain" id="PRO_5035871190" description="SCP domain-containing protein" evidence="3">
    <location>
        <begin position="26"/>
        <end position="231"/>
    </location>
</feature>
<evidence type="ECO:0000256" key="1">
    <source>
        <dbReference type="ARBA" id="ARBA00003143"/>
    </source>
</evidence>
<dbReference type="InterPro" id="IPR001283">
    <property type="entry name" value="CRISP-related"/>
</dbReference>
<evidence type="ECO:0000313" key="5">
    <source>
        <dbReference type="EMBL" id="KAG6643079.1"/>
    </source>
</evidence>
<feature type="domain" description="SCP" evidence="4">
    <location>
        <begin position="82"/>
        <end position="214"/>
    </location>
</feature>
<reference evidence="6" key="2">
    <citation type="submission" date="2021-01" db="EMBL/GenBank/DDBJ databases">
        <authorList>
            <person name="Lovell J.T."/>
            <person name="Bentley N."/>
            <person name="Bhattarai G."/>
            <person name="Jenkins J.W."/>
            <person name="Sreedasyam A."/>
            <person name="Alarcon Y."/>
            <person name="Bock C."/>
            <person name="Boston L."/>
            <person name="Carlson J."/>
            <person name="Cervantes K."/>
            <person name="Clermont K."/>
            <person name="Krom N."/>
            <person name="Kubenka K."/>
            <person name="Mamidi S."/>
            <person name="Mattison C."/>
            <person name="Monteros M."/>
            <person name="Pisani C."/>
            <person name="Plott C."/>
            <person name="Rajasekar S."/>
            <person name="Rhein H.S."/>
            <person name="Rohla C."/>
            <person name="Song M."/>
            <person name="Hilaire R.S."/>
            <person name="Shu S."/>
            <person name="Wells L."/>
            <person name="Wang X."/>
            <person name="Webber J."/>
            <person name="Heerema R.J."/>
            <person name="Klein P."/>
            <person name="Conner P."/>
            <person name="Grauke L."/>
            <person name="Grimwood J."/>
            <person name="Schmutz J."/>
            <person name="Randall J.J."/>
        </authorList>
    </citation>
    <scope>NUCLEOTIDE SEQUENCE</scope>
    <source>
        <tissue evidence="6">Leaf</tissue>
    </source>
</reference>
<name>A0A8T1PFQ4_CARIL</name>
<keyword evidence="3" id="KW-0732">Signal</keyword>
<dbReference type="Proteomes" id="UP000811609">
    <property type="component" value="Chromosome 9"/>
</dbReference>
<dbReference type="PANTHER" id="PTHR10334">
    <property type="entry name" value="CYSTEINE-RICH SECRETORY PROTEIN-RELATED"/>
    <property type="match status" value="1"/>
</dbReference>
<dbReference type="EMBL" id="CM031817">
    <property type="protein sequence ID" value="KAG6643079.1"/>
    <property type="molecule type" value="Genomic_DNA"/>
</dbReference>
<dbReference type="SMART" id="SM00198">
    <property type="entry name" value="SCP"/>
    <property type="match status" value="1"/>
</dbReference>
<feature type="signal peptide" evidence="3">
    <location>
        <begin position="1"/>
        <end position="25"/>
    </location>
</feature>
<dbReference type="Proteomes" id="UP000811246">
    <property type="component" value="Chromosome 9"/>
</dbReference>
<dbReference type="PRINTS" id="PR00837">
    <property type="entry name" value="V5TPXLIKE"/>
</dbReference>
<dbReference type="SUPFAM" id="SSF55797">
    <property type="entry name" value="PR-1-like"/>
    <property type="match status" value="1"/>
</dbReference>
<dbReference type="Gene3D" id="3.40.33.10">
    <property type="entry name" value="CAP"/>
    <property type="match status" value="1"/>
</dbReference>
<dbReference type="GO" id="GO:0005576">
    <property type="term" value="C:extracellular region"/>
    <property type="evidence" value="ECO:0007669"/>
    <property type="project" value="InterPro"/>
</dbReference>
<keyword evidence="7" id="KW-1185">Reference proteome</keyword>
<sequence length="231" mass="26409">MPKAPLILFSIVFSTYLLLLAAVSAQPNTHQFNLGHRPVLHRRLGSGFDDAAINATQNKLLYAQEATRNSGHLVGNRKKHHSISQEFLFAHNKVRQHFNEPLLEWDKKLARYARRWASKRSNDCKMIHSYGPYGENLFWGKRDHWTPTEAVQSWVREHKFYNSGNNECAPGQMCGHYTQVVWRDTARLGCTRKKCQNGGLFVICVYDPPGNYVNESPFGTINPTTQPITTP</sequence>
<comment type="function">
    <text evidence="1">Probably involved in the defense reaction of plants against pathogens.</text>
</comment>
<dbReference type="PRINTS" id="PR00838">
    <property type="entry name" value="V5ALLERGEN"/>
</dbReference>
<dbReference type="InterPro" id="IPR014044">
    <property type="entry name" value="CAP_dom"/>
</dbReference>
<reference evidence="5" key="1">
    <citation type="submission" date="2020-12" db="EMBL/GenBank/DDBJ databases">
        <title>WGS assembly of Carya illinoinensis cv. Pawnee.</title>
        <authorList>
            <person name="Platts A."/>
            <person name="Shu S."/>
            <person name="Wright S."/>
            <person name="Barry K."/>
            <person name="Edger P."/>
            <person name="Pires J.C."/>
            <person name="Schmutz J."/>
        </authorList>
    </citation>
    <scope>NUCLEOTIDE SEQUENCE</scope>
    <source>
        <tissue evidence="5">Leaf</tissue>
    </source>
</reference>
<dbReference type="InterPro" id="IPR035940">
    <property type="entry name" value="CAP_sf"/>
</dbReference>
<dbReference type="OrthoDB" id="337038at2759"/>
<evidence type="ECO:0000313" key="7">
    <source>
        <dbReference type="Proteomes" id="UP000811609"/>
    </source>
</evidence>
<protein>
    <recommendedName>
        <fullName evidence="4">SCP domain-containing protein</fullName>
    </recommendedName>
</protein>
<dbReference type="InterPro" id="IPR002413">
    <property type="entry name" value="V5_allergen-like"/>
</dbReference>
<evidence type="ECO:0000313" key="6">
    <source>
        <dbReference type="EMBL" id="KAG6697186.1"/>
    </source>
</evidence>
<dbReference type="AlphaFoldDB" id="A0A8T1PFQ4"/>
<evidence type="ECO:0000259" key="4">
    <source>
        <dbReference type="SMART" id="SM00198"/>
    </source>
</evidence>
<keyword evidence="2" id="KW-0568">Pathogenesis-related protein</keyword>
<gene>
    <name evidence="5" type="ORF">CIPAW_09G185400</name>
    <name evidence="6" type="ORF">I3842_09G186800</name>
</gene>
<dbReference type="Pfam" id="PF00188">
    <property type="entry name" value="CAP"/>
    <property type="match status" value="1"/>
</dbReference>